<accession>A0A1B8AW43</accession>
<reference evidence="1 2" key="1">
    <citation type="submission" date="2016-06" db="EMBL/GenBank/DDBJ databases">
        <title>Living apart together: crosstalk between the core and supernumerary genomes in a fungal plant pathogen.</title>
        <authorList>
            <person name="Vanheule A."/>
            <person name="Audenaert K."/>
            <person name="Warris S."/>
            <person name="Van De Geest H."/>
            <person name="Schijlen E."/>
            <person name="Hofte M."/>
            <person name="De Saeger S."/>
            <person name="Haesaert G."/>
            <person name="Waalwijk C."/>
            <person name="Van Der Lee T."/>
        </authorList>
    </citation>
    <scope>NUCLEOTIDE SEQUENCE [LARGE SCALE GENOMIC DNA]</scope>
    <source>
        <strain evidence="1 2">2516</strain>
    </source>
</reference>
<organism evidence="1 2">
    <name type="scientific">Fusarium poae</name>
    <dbReference type="NCBI Taxonomy" id="36050"/>
    <lineage>
        <taxon>Eukaryota</taxon>
        <taxon>Fungi</taxon>
        <taxon>Dikarya</taxon>
        <taxon>Ascomycota</taxon>
        <taxon>Pezizomycotina</taxon>
        <taxon>Sordariomycetes</taxon>
        <taxon>Hypocreomycetidae</taxon>
        <taxon>Hypocreales</taxon>
        <taxon>Nectriaceae</taxon>
        <taxon>Fusarium</taxon>
    </lineage>
</organism>
<evidence type="ECO:0000313" key="1">
    <source>
        <dbReference type="EMBL" id="OBS24749.1"/>
    </source>
</evidence>
<comment type="caution">
    <text evidence="1">The sequence shown here is derived from an EMBL/GenBank/DDBJ whole genome shotgun (WGS) entry which is preliminary data.</text>
</comment>
<evidence type="ECO:0000313" key="2">
    <source>
        <dbReference type="Proteomes" id="UP000091967"/>
    </source>
</evidence>
<keyword evidence="2" id="KW-1185">Reference proteome</keyword>
<evidence type="ECO:0008006" key="3">
    <source>
        <dbReference type="Google" id="ProtNLM"/>
    </source>
</evidence>
<dbReference type="AlphaFoldDB" id="A0A1B8AW43"/>
<gene>
    <name evidence="1" type="ORF">FPOA_05288</name>
</gene>
<proteinExistence type="predicted"/>
<sequence length="302" mass="35220">MDSPNVIEGWHKLPYEIQLEILEFALTPPIKLPAPSEVQSGDCARVWFRLWNRRPKNLARDLLLVNKRFHDDTQRIIKFMLEVYHLDVMVVKDYGLWTTWYLPKLPKFTHVDEVTVTFRIFGSAGDLQSYFKNTLDYADKITHAMRDLHNLFAHLIGIGPGFFSKRNRGNFFIKKIDVDVLSATDAVADTGLWCREGEKPTIVHRKYGPGSLLQRPDEKLSNAIMSIFSSTTSTTTSFYRSMDIYYKNIGEGIVLRLDGAESRRLDLDTIIKDMEYHGRDAVEMKRWLEAIQRVRKERKRQF</sequence>
<dbReference type="STRING" id="36050.A0A1B8AW43"/>
<name>A0A1B8AW43_FUSPO</name>
<dbReference type="OMA" id="YGLWTTW"/>
<dbReference type="Proteomes" id="UP000091967">
    <property type="component" value="Unassembled WGS sequence"/>
</dbReference>
<dbReference type="EMBL" id="LYXU01000002">
    <property type="protein sequence ID" value="OBS24749.1"/>
    <property type="molecule type" value="Genomic_DNA"/>
</dbReference>
<protein>
    <recommendedName>
        <fullName evidence="3">F-box domain-containing protein</fullName>
    </recommendedName>
</protein>